<dbReference type="InterPro" id="IPR027417">
    <property type="entry name" value="P-loop_NTPase"/>
</dbReference>
<dbReference type="InterPro" id="IPR050079">
    <property type="entry name" value="DEAD_box_RNA_helicase"/>
</dbReference>
<dbReference type="Gene3D" id="3.40.50.300">
    <property type="entry name" value="P-loop containing nucleotide triphosphate hydrolases"/>
    <property type="match status" value="2"/>
</dbReference>
<evidence type="ECO:0000256" key="5">
    <source>
        <dbReference type="ARBA" id="ARBA00022741"/>
    </source>
</evidence>
<reference evidence="17" key="1">
    <citation type="submission" date="2020-06" db="EMBL/GenBank/DDBJ databases">
        <title>Genomes of multiple members of Pneumocystis genus reveal paths to human pathogen Pneumocystis jirovecii.</title>
        <authorList>
            <person name="Cisse O.H."/>
            <person name="Ma L."/>
            <person name="Dekker J."/>
            <person name="Khil P."/>
            <person name="Jo J."/>
            <person name="Brenchley J."/>
            <person name="Blair R."/>
            <person name="Pahar B."/>
            <person name="Chabe M."/>
            <person name="Van Rompay K.A."/>
            <person name="Keesler R."/>
            <person name="Sukura A."/>
            <person name="Hirsch V."/>
            <person name="Kutty G."/>
            <person name="Liu Y."/>
            <person name="Peng L."/>
            <person name="Chen J."/>
            <person name="Song J."/>
            <person name="Weissenbacher-Lang C."/>
            <person name="Xu J."/>
            <person name="Upham N.S."/>
            <person name="Stajich J.E."/>
            <person name="Cuomo C.A."/>
            <person name="Cushion M.T."/>
            <person name="Kovacs J.A."/>
        </authorList>
    </citation>
    <scope>NUCLEOTIDE SEQUENCE</scope>
    <source>
        <strain evidence="17">2A</strain>
    </source>
</reference>
<dbReference type="GO" id="GO:0005524">
    <property type="term" value="F:ATP binding"/>
    <property type="evidence" value="ECO:0007669"/>
    <property type="project" value="UniProtKB-KW"/>
</dbReference>
<evidence type="ECO:0000259" key="14">
    <source>
        <dbReference type="PROSITE" id="PS51192"/>
    </source>
</evidence>
<evidence type="ECO:0000256" key="13">
    <source>
        <dbReference type="PROSITE-ProRule" id="PRU00552"/>
    </source>
</evidence>
<sequence length="589" mass="68177">MDKEDDIKYREKGADENNTFSSFGLDPRIVRAVLKLGFRSPTYVQSQVIPLALEGKDVFVQARTGSGKTAAYLIPIIENILKNEQSQKQAETRSLILVPTRELSNQVTNNVKELTFYCGKVIRVVNLAANISDNAARILISESPEIVVGTPSRIIVHLNASNLHIQDSLLHFVIDEFDLILSYGYSKDFDNIMKYIPKRVQMLLTTATFTEDLDKLKRVICKDPVILKLQEKDSCSNLSQYSVRCSEDEKFLLIYVILKLRLIKGKIIIFVNNIDRCYRVKLFLEQFGIRSCLLNSELPINSRLHTIEEFNKNIYDIILATDENNLSKESNSIGDIQEDINNESTKTISKKDNGVLKKQKRIHKDSEYGVSRGVDFKDVACILNFDLPTTVKSYIHRSGRTARANKSGMVVSFIVPEKLWGKHKSTLLKTAKYDEFIFEKIKEDQETKGITIKPYNFNMEHVNAFRYRMEDALRAITRTVIREAREKELRMEVLSNEKLKKYFDEHPNDLQQLRHDKELHPTRVQPHLKHVPNYLLPKKERINITENIGHVSFHKKNMNRIRKARLSDSKKRTKYFKNKSDPLKSFKAY</sequence>
<keyword evidence="4" id="KW-0690">Ribosome biogenesis</keyword>
<keyword evidence="18" id="KW-1185">Reference proteome</keyword>
<dbReference type="GO" id="GO:0003724">
    <property type="term" value="F:RNA helicase activity"/>
    <property type="evidence" value="ECO:0007669"/>
    <property type="project" value="UniProtKB-EC"/>
</dbReference>
<comment type="similarity">
    <text evidence="11">Belongs to the DEAD box helicase family. DDX56/DBP9 subfamily.</text>
</comment>
<dbReference type="PANTHER" id="PTHR47959">
    <property type="entry name" value="ATP-DEPENDENT RNA HELICASE RHLE-RELATED"/>
    <property type="match status" value="1"/>
</dbReference>
<dbReference type="EMBL" id="CP054538">
    <property type="protein sequence ID" value="QSL65679.1"/>
    <property type="molecule type" value="Genomic_DNA"/>
</dbReference>
<dbReference type="GO" id="GO:0005634">
    <property type="term" value="C:nucleus"/>
    <property type="evidence" value="ECO:0007669"/>
    <property type="project" value="UniProtKB-SubCell"/>
</dbReference>
<evidence type="ECO:0000256" key="6">
    <source>
        <dbReference type="ARBA" id="ARBA00022801"/>
    </source>
</evidence>
<evidence type="ECO:0000313" key="18">
    <source>
        <dbReference type="Proteomes" id="UP000663699"/>
    </source>
</evidence>
<keyword evidence="10" id="KW-0539">Nucleus</keyword>
<dbReference type="PROSITE" id="PS51195">
    <property type="entry name" value="Q_MOTIF"/>
    <property type="match status" value="1"/>
</dbReference>
<evidence type="ECO:0000256" key="10">
    <source>
        <dbReference type="ARBA" id="ARBA00023242"/>
    </source>
</evidence>
<proteinExistence type="inferred from homology"/>
<evidence type="ECO:0000259" key="15">
    <source>
        <dbReference type="PROSITE" id="PS51194"/>
    </source>
</evidence>
<dbReference type="InterPro" id="IPR014014">
    <property type="entry name" value="RNA_helicase_DEAD_Q_motif"/>
</dbReference>
<dbReference type="GO" id="GO:0042254">
    <property type="term" value="P:ribosome biogenesis"/>
    <property type="evidence" value="ECO:0007669"/>
    <property type="project" value="UniProtKB-KW"/>
</dbReference>
<dbReference type="Pfam" id="PF00271">
    <property type="entry name" value="Helicase_C"/>
    <property type="match status" value="2"/>
</dbReference>
<evidence type="ECO:0000259" key="16">
    <source>
        <dbReference type="PROSITE" id="PS51195"/>
    </source>
</evidence>
<protein>
    <recommendedName>
        <fullName evidence="3">RNA helicase</fullName>
        <ecNumber evidence="3">3.6.4.13</ecNumber>
    </recommendedName>
</protein>
<dbReference type="GO" id="GO:0003723">
    <property type="term" value="F:RNA binding"/>
    <property type="evidence" value="ECO:0007669"/>
    <property type="project" value="UniProtKB-KW"/>
</dbReference>
<keyword evidence="9" id="KW-0694">RNA-binding</keyword>
<keyword evidence="6" id="KW-0378">Hydrolase</keyword>
<feature type="domain" description="DEAD-box RNA helicase Q" evidence="16">
    <location>
        <begin position="18"/>
        <end position="46"/>
    </location>
</feature>
<comment type="subcellular location">
    <subcellularLocation>
        <location evidence="2">Nucleus</location>
    </subcellularLocation>
</comment>
<feature type="domain" description="Helicase C-terminal" evidence="15">
    <location>
        <begin position="237"/>
        <end position="463"/>
    </location>
</feature>
<comment type="catalytic activity">
    <reaction evidence="12">
        <text>ATP + H2O = ADP + phosphate + H(+)</text>
        <dbReference type="Rhea" id="RHEA:13065"/>
        <dbReference type="ChEBI" id="CHEBI:15377"/>
        <dbReference type="ChEBI" id="CHEBI:15378"/>
        <dbReference type="ChEBI" id="CHEBI:30616"/>
        <dbReference type="ChEBI" id="CHEBI:43474"/>
        <dbReference type="ChEBI" id="CHEBI:456216"/>
        <dbReference type="EC" id="3.6.4.13"/>
    </reaction>
</comment>
<evidence type="ECO:0000256" key="9">
    <source>
        <dbReference type="ARBA" id="ARBA00022884"/>
    </source>
</evidence>
<dbReference type="PANTHER" id="PTHR47959:SF21">
    <property type="entry name" value="DEAD-BOX HELICASE 56"/>
    <property type="match status" value="1"/>
</dbReference>
<comment type="function">
    <text evidence="1">ATP-binding RNA helicase involved in the biogenesis of 60S ribosomal subunits and is required for the normal formation of 25S and 5.8S rRNAs.</text>
</comment>
<evidence type="ECO:0000256" key="12">
    <source>
        <dbReference type="ARBA" id="ARBA00047984"/>
    </source>
</evidence>
<dbReference type="SUPFAM" id="SSF52540">
    <property type="entry name" value="P-loop containing nucleoside triphosphate hydrolases"/>
    <property type="match status" value="2"/>
</dbReference>
<accession>A0A899G2K3</accession>
<evidence type="ECO:0000313" key="17">
    <source>
        <dbReference type="EMBL" id="QSL65679.1"/>
    </source>
</evidence>
<dbReference type="InterPro" id="IPR014001">
    <property type="entry name" value="Helicase_ATP-bd"/>
</dbReference>
<dbReference type="GO" id="GO:0010467">
    <property type="term" value="P:gene expression"/>
    <property type="evidence" value="ECO:0007669"/>
    <property type="project" value="UniProtKB-ARBA"/>
</dbReference>
<organism evidence="17 18">
    <name type="scientific">Pneumocystis wakefieldiae</name>
    <dbReference type="NCBI Taxonomy" id="38082"/>
    <lineage>
        <taxon>Eukaryota</taxon>
        <taxon>Fungi</taxon>
        <taxon>Dikarya</taxon>
        <taxon>Ascomycota</taxon>
        <taxon>Taphrinomycotina</taxon>
        <taxon>Pneumocystomycetes</taxon>
        <taxon>Pneumocystaceae</taxon>
        <taxon>Pneumocystis</taxon>
    </lineage>
</organism>
<evidence type="ECO:0000256" key="4">
    <source>
        <dbReference type="ARBA" id="ARBA00022517"/>
    </source>
</evidence>
<dbReference type="GO" id="GO:0016787">
    <property type="term" value="F:hydrolase activity"/>
    <property type="evidence" value="ECO:0007669"/>
    <property type="project" value="UniProtKB-KW"/>
</dbReference>
<dbReference type="Proteomes" id="UP000663699">
    <property type="component" value="Chromosome 7"/>
</dbReference>
<dbReference type="InterPro" id="IPR001650">
    <property type="entry name" value="Helicase_C-like"/>
</dbReference>
<dbReference type="PROSITE" id="PS51192">
    <property type="entry name" value="HELICASE_ATP_BIND_1"/>
    <property type="match status" value="1"/>
</dbReference>
<dbReference type="CDD" id="cd17961">
    <property type="entry name" value="DEADc_DDX56"/>
    <property type="match status" value="1"/>
</dbReference>
<evidence type="ECO:0000256" key="7">
    <source>
        <dbReference type="ARBA" id="ARBA00022806"/>
    </source>
</evidence>
<keyword evidence="5" id="KW-0547">Nucleotide-binding</keyword>
<gene>
    <name evidence="17" type="ORF">MERGE_002992</name>
</gene>
<evidence type="ECO:0000256" key="1">
    <source>
        <dbReference type="ARBA" id="ARBA00003706"/>
    </source>
</evidence>
<dbReference type="SMART" id="SM00490">
    <property type="entry name" value="HELICc"/>
    <property type="match status" value="1"/>
</dbReference>
<dbReference type="AlphaFoldDB" id="A0A899G2K3"/>
<keyword evidence="8" id="KW-0067">ATP-binding</keyword>
<evidence type="ECO:0000256" key="3">
    <source>
        <dbReference type="ARBA" id="ARBA00012552"/>
    </source>
</evidence>
<dbReference type="PROSITE" id="PS51194">
    <property type="entry name" value="HELICASE_CTER"/>
    <property type="match status" value="1"/>
</dbReference>
<evidence type="ECO:0000256" key="11">
    <source>
        <dbReference type="ARBA" id="ARBA00038041"/>
    </source>
</evidence>
<evidence type="ECO:0000256" key="8">
    <source>
        <dbReference type="ARBA" id="ARBA00022840"/>
    </source>
</evidence>
<dbReference type="EC" id="3.6.4.13" evidence="3"/>
<dbReference type="CDD" id="cd18787">
    <property type="entry name" value="SF2_C_DEAD"/>
    <property type="match status" value="1"/>
</dbReference>
<feature type="short sequence motif" description="Q motif" evidence="13">
    <location>
        <begin position="18"/>
        <end position="46"/>
    </location>
</feature>
<dbReference type="InterPro" id="IPR011545">
    <property type="entry name" value="DEAD/DEAH_box_helicase_dom"/>
</dbReference>
<name>A0A899G2K3_9ASCO</name>
<dbReference type="Pfam" id="PF00270">
    <property type="entry name" value="DEAD"/>
    <property type="match status" value="1"/>
</dbReference>
<keyword evidence="7" id="KW-0347">Helicase</keyword>
<evidence type="ECO:0000256" key="2">
    <source>
        <dbReference type="ARBA" id="ARBA00004123"/>
    </source>
</evidence>
<dbReference type="OrthoDB" id="1191041at2759"/>
<dbReference type="GO" id="GO:0005829">
    <property type="term" value="C:cytosol"/>
    <property type="evidence" value="ECO:0007669"/>
    <property type="project" value="TreeGrafter"/>
</dbReference>
<dbReference type="SMART" id="SM00487">
    <property type="entry name" value="DEXDc"/>
    <property type="match status" value="1"/>
</dbReference>
<feature type="domain" description="Helicase ATP-binding" evidence="14">
    <location>
        <begin position="49"/>
        <end position="227"/>
    </location>
</feature>